<comment type="caution">
    <text evidence="4">The sequence shown here is derived from an EMBL/GenBank/DDBJ whole genome shotgun (WGS) entry which is preliminary data.</text>
</comment>
<organism evidence="4 5">
    <name type="scientific">Cymbomonas tetramitiformis</name>
    <dbReference type="NCBI Taxonomy" id="36881"/>
    <lineage>
        <taxon>Eukaryota</taxon>
        <taxon>Viridiplantae</taxon>
        <taxon>Chlorophyta</taxon>
        <taxon>Pyramimonadophyceae</taxon>
        <taxon>Pyramimonadales</taxon>
        <taxon>Pyramimonadaceae</taxon>
        <taxon>Cymbomonas</taxon>
    </lineage>
</organism>
<proteinExistence type="predicted"/>
<sequence length="529" mass="58142">MGTCALRGSSPVALAASRPPPSQLTSPLPSPSPGPSEDRGTLGASVDPEDAIIGGSVAGVALLCALLTLACFKFRRSGAEDFCTSPLPATFLASLQKRRNGDKRKDSDVMTPHYVIGTPEPAAASLEELELQVQIREAYFQASPEAYDDMPPLPSYKVQAQMDEEALDTERQEFFRNLKSSGVRVLDGGQSETKRADIGSDDLCALVEKLEVYGDKYTIVKESGVKKSNSGVVCSAWDQKSRAKVVLKFFSSRQDFETEAANCKACSCSHIVKVLDTIQAVQSTPAPRGRVALQKQAPESIEQLSCLVMERGDRTLAEHMKQDALDHSEKKAIMADIFTALAFMHKKGIVHGDVKPANVVRIGDVWKVIDLANAQRVDRSPSSMHYTLRYAAPEVVNLAMQGKRDIPRDPACDVWSTGVIMYELFSGMQLFDNSMTDQDVVLELLSTHSAIHLEGLRNMEPHAARIIKDKLLVRDPVDRSIAEVILGSSLFGNYAPQEAPEEAYIIEVMVMRSFRATINQFWDHEIRNI</sequence>
<feature type="compositionally biased region" description="Pro residues" evidence="1">
    <location>
        <begin position="18"/>
        <end position="34"/>
    </location>
</feature>
<dbReference type="GO" id="GO:0004674">
    <property type="term" value="F:protein serine/threonine kinase activity"/>
    <property type="evidence" value="ECO:0007669"/>
    <property type="project" value="TreeGrafter"/>
</dbReference>
<name>A0AAE0F261_9CHLO</name>
<dbReference type="Proteomes" id="UP001190700">
    <property type="component" value="Unassembled WGS sequence"/>
</dbReference>
<dbReference type="EMBL" id="LGRX02032857">
    <property type="protein sequence ID" value="KAK3243427.1"/>
    <property type="molecule type" value="Genomic_DNA"/>
</dbReference>
<dbReference type="GO" id="GO:0005634">
    <property type="term" value="C:nucleus"/>
    <property type="evidence" value="ECO:0007669"/>
    <property type="project" value="TreeGrafter"/>
</dbReference>
<evidence type="ECO:0000259" key="2">
    <source>
        <dbReference type="PROSITE" id="PS50011"/>
    </source>
</evidence>
<evidence type="ECO:0000313" key="4">
    <source>
        <dbReference type="EMBL" id="KAK3247585.1"/>
    </source>
</evidence>
<dbReference type="GO" id="GO:0005737">
    <property type="term" value="C:cytoplasm"/>
    <property type="evidence" value="ECO:0007669"/>
    <property type="project" value="TreeGrafter"/>
</dbReference>
<dbReference type="Gene3D" id="3.30.200.20">
    <property type="entry name" value="Phosphorylase Kinase, domain 1"/>
    <property type="match status" value="1"/>
</dbReference>
<reference evidence="4 5" key="1">
    <citation type="journal article" date="2015" name="Genome Biol. Evol.">
        <title>Comparative Genomics of a Bacterivorous Green Alga Reveals Evolutionary Causalities and Consequences of Phago-Mixotrophic Mode of Nutrition.</title>
        <authorList>
            <person name="Burns J.A."/>
            <person name="Paasch A."/>
            <person name="Narechania A."/>
            <person name="Kim E."/>
        </authorList>
    </citation>
    <scope>NUCLEOTIDE SEQUENCE [LARGE SCALE GENOMIC DNA]</scope>
    <source>
        <strain evidence="4">PLY_AMNH</strain>
    </source>
</reference>
<dbReference type="InterPro" id="IPR011009">
    <property type="entry name" value="Kinase-like_dom_sf"/>
</dbReference>
<dbReference type="PANTHER" id="PTHR44167">
    <property type="entry name" value="OVARIAN-SPECIFIC SERINE/THREONINE-PROTEIN KINASE LOK-RELATED"/>
    <property type="match status" value="1"/>
</dbReference>
<dbReference type="InterPro" id="IPR000719">
    <property type="entry name" value="Prot_kinase_dom"/>
</dbReference>
<dbReference type="AlphaFoldDB" id="A0AAE0F261"/>
<accession>A0AAE0F261</accession>
<dbReference type="GO" id="GO:0005524">
    <property type="term" value="F:ATP binding"/>
    <property type="evidence" value="ECO:0007669"/>
    <property type="project" value="InterPro"/>
</dbReference>
<dbReference type="Gene3D" id="1.10.510.10">
    <property type="entry name" value="Transferase(Phosphotransferase) domain 1"/>
    <property type="match status" value="1"/>
</dbReference>
<dbReference type="EMBL" id="LGRX02028826">
    <property type="protein sequence ID" value="KAK3247585.1"/>
    <property type="molecule type" value="Genomic_DNA"/>
</dbReference>
<evidence type="ECO:0000313" key="3">
    <source>
        <dbReference type="EMBL" id="KAK3243427.1"/>
    </source>
</evidence>
<dbReference type="SMART" id="SM00220">
    <property type="entry name" value="S_TKc"/>
    <property type="match status" value="1"/>
</dbReference>
<reference evidence="4" key="2">
    <citation type="submission" date="2023-06" db="EMBL/GenBank/DDBJ databases">
        <title>Long-read-based genome assembly of the green algal bacterivore Cymbomonas tetramitiformis.</title>
        <authorList>
            <person name="Gyaltshen Y."/>
            <person name="Rozenberg A."/>
            <person name="Paasch A."/>
            <person name="Burns J.A."/>
            <person name="Warring S."/>
            <person name="Larson R."/>
            <person name="Maurer-Alcala X."/>
            <person name="Dacks J."/>
            <person name="Kim E."/>
        </authorList>
    </citation>
    <scope>NUCLEOTIDE SEQUENCE</scope>
    <source>
        <strain evidence="4">PLY_AMNH</strain>
    </source>
</reference>
<keyword evidence="5" id="KW-1185">Reference proteome</keyword>
<dbReference type="PANTHER" id="PTHR44167:SF18">
    <property type="entry name" value="PROTEIN KINASE DOMAIN-CONTAINING PROTEIN"/>
    <property type="match status" value="1"/>
</dbReference>
<dbReference type="PROSITE" id="PS50011">
    <property type="entry name" value="PROTEIN_KINASE_DOM"/>
    <property type="match status" value="1"/>
</dbReference>
<dbReference type="GO" id="GO:0044773">
    <property type="term" value="P:mitotic DNA damage checkpoint signaling"/>
    <property type="evidence" value="ECO:0007669"/>
    <property type="project" value="TreeGrafter"/>
</dbReference>
<protein>
    <recommendedName>
        <fullName evidence="2">Protein kinase domain-containing protein</fullName>
    </recommendedName>
</protein>
<gene>
    <name evidence="4" type="ORF">CYMTET_42920</name>
    <name evidence="3" type="ORF">CYMTET_46912</name>
</gene>
<dbReference type="SUPFAM" id="SSF56112">
    <property type="entry name" value="Protein kinase-like (PK-like)"/>
    <property type="match status" value="1"/>
</dbReference>
<evidence type="ECO:0000313" key="5">
    <source>
        <dbReference type="Proteomes" id="UP001190700"/>
    </source>
</evidence>
<feature type="domain" description="Protein kinase" evidence="2">
    <location>
        <begin position="219"/>
        <end position="491"/>
    </location>
</feature>
<feature type="region of interest" description="Disordered" evidence="1">
    <location>
        <begin position="1"/>
        <end position="47"/>
    </location>
</feature>
<evidence type="ECO:0000256" key="1">
    <source>
        <dbReference type="SAM" id="MobiDB-lite"/>
    </source>
</evidence>
<dbReference type="Pfam" id="PF00069">
    <property type="entry name" value="Pkinase"/>
    <property type="match status" value="1"/>
</dbReference>